<evidence type="ECO:0000313" key="3">
    <source>
        <dbReference type="Proteomes" id="UP000196649"/>
    </source>
</evidence>
<protein>
    <recommendedName>
        <fullName evidence="4">DUF3021 domain-containing protein</fullName>
    </recommendedName>
</protein>
<keyword evidence="1" id="KW-0472">Membrane</keyword>
<reference evidence="2 3" key="1">
    <citation type="submission" date="2017-03" db="EMBL/GenBank/DDBJ databases">
        <title>Genome sequence of Lactobacillus kimchii KACC 12383.</title>
        <authorList>
            <person name="Chun J."/>
        </authorList>
    </citation>
    <scope>NUCLEOTIDE SEQUENCE [LARGE SCALE GENOMIC DNA]</scope>
    <source>
        <strain evidence="2 3">KACC 12383</strain>
    </source>
</reference>
<evidence type="ECO:0000256" key="1">
    <source>
        <dbReference type="SAM" id="Phobius"/>
    </source>
</evidence>
<comment type="caution">
    <text evidence="2">The sequence shown here is derived from an EMBL/GenBank/DDBJ whole genome shotgun (WGS) entry which is preliminary data.</text>
</comment>
<dbReference type="EMBL" id="MXAL01000008">
    <property type="protein sequence ID" value="OWF32646.1"/>
    <property type="molecule type" value="Genomic_DNA"/>
</dbReference>
<keyword evidence="1" id="KW-0812">Transmembrane</keyword>
<evidence type="ECO:0000313" key="2">
    <source>
        <dbReference type="EMBL" id="OWF32646.1"/>
    </source>
</evidence>
<dbReference type="Proteomes" id="UP000196649">
    <property type="component" value="Unassembled WGS sequence"/>
</dbReference>
<dbReference type="InterPro" id="IPR021560">
    <property type="entry name" value="DUF3021"/>
</dbReference>
<dbReference type="Pfam" id="PF11457">
    <property type="entry name" value="DUF3021"/>
    <property type="match status" value="1"/>
</dbReference>
<feature type="transmembrane region" description="Helical" evidence="1">
    <location>
        <begin position="61"/>
        <end position="81"/>
    </location>
</feature>
<evidence type="ECO:0008006" key="4">
    <source>
        <dbReference type="Google" id="ProtNLM"/>
    </source>
</evidence>
<sequence>MIRKIFSYGLTGILIGSLTFLAILTRQGAVTVTPQNIFSIWLMSLFIGWVSMIFEYDLNILLEIVIHFVVTLALVIVMTSYNGWVNVLLRHGWINLISFIIIYALIWLGIYLNQMIDAKKLTKLVKIRNKKNGLN</sequence>
<accession>A0A210P845</accession>
<proteinExistence type="predicted"/>
<keyword evidence="1" id="KW-1133">Transmembrane helix</keyword>
<name>A0A210P845_9LACO</name>
<gene>
    <name evidence="2" type="ORF">LKACC12383_01869</name>
</gene>
<feature type="transmembrane region" description="Helical" evidence="1">
    <location>
        <begin position="37"/>
        <end position="54"/>
    </location>
</feature>
<organism evidence="2 3">
    <name type="scientific">Companilactobacillus kimchii</name>
    <dbReference type="NCBI Taxonomy" id="2801452"/>
    <lineage>
        <taxon>Bacteria</taxon>
        <taxon>Bacillati</taxon>
        <taxon>Bacillota</taxon>
        <taxon>Bacilli</taxon>
        <taxon>Lactobacillales</taxon>
        <taxon>Lactobacillaceae</taxon>
        <taxon>Companilactobacillus</taxon>
    </lineage>
</organism>
<feature type="transmembrane region" description="Helical" evidence="1">
    <location>
        <begin position="93"/>
        <end position="113"/>
    </location>
</feature>
<dbReference type="AlphaFoldDB" id="A0A210P845"/>
<dbReference type="RefSeq" id="WP_054642867.1">
    <property type="nucleotide sequence ID" value="NZ_LNUB01000047.1"/>
</dbReference>
<feature type="transmembrane region" description="Helical" evidence="1">
    <location>
        <begin position="5"/>
        <end position="25"/>
    </location>
</feature>